<dbReference type="eggNOG" id="ENOG50330AZ">
    <property type="taxonomic scope" value="Bacteria"/>
</dbReference>
<evidence type="ECO:0000313" key="1">
    <source>
        <dbReference type="EMBL" id="AGS34401.1"/>
    </source>
</evidence>
<keyword evidence="2" id="KW-1185">Reference proteome</keyword>
<evidence type="ECO:0000313" key="2">
    <source>
        <dbReference type="Proteomes" id="UP000015388"/>
    </source>
</evidence>
<gene>
    <name evidence="1" type="ORF">B841_04620</name>
</gene>
<dbReference type="Proteomes" id="UP000015388">
    <property type="component" value="Chromosome"/>
</dbReference>
<organism evidence="1 2">
    <name type="scientific">Corynebacterium maris DSM 45190</name>
    <dbReference type="NCBI Taxonomy" id="1224163"/>
    <lineage>
        <taxon>Bacteria</taxon>
        <taxon>Bacillati</taxon>
        <taxon>Actinomycetota</taxon>
        <taxon>Actinomycetes</taxon>
        <taxon>Mycobacteriales</taxon>
        <taxon>Corynebacteriaceae</taxon>
        <taxon>Corynebacterium</taxon>
    </lineage>
</organism>
<name>S5THK5_9CORY</name>
<reference evidence="1 2" key="1">
    <citation type="submission" date="2012-11" db="EMBL/GenBank/DDBJ databases">
        <title>The complete genome sequence of Corynebacterium maris Coryn-1 (=DSM 45190).</title>
        <authorList>
            <person name="Schaffert L."/>
            <person name="Albersmeier A."/>
            <person name="Kalinowski J."/>
            <person name="Ruckert C."/>
        </authorList>
    </citation>
    <scope>NUCLEOTIDE SEQUENCE [LARGE SCALE GENOMIC DNA]</scope>
    <source>
        <strain evidence="2">Coryn-1</strain>
    </source>
</reference>
<protein>
    <recommendedName>
        <fullName evidence="3">DUF4245 domain-containing protein</fullName>
    </recommendedName>
</protein>
<dbReference type="HOGENOM" id="CLU_095244_0_1_11"/>
<accession>S5THK5</accession>
<dbReference type="KEGG" id="cmd:B841_04620"/>
<dbReference type="Pfam" id="PF14030">
    <property type="entry name" value="DUF4245"/>
    <property type="match status" value="1"/>
</dbReference>
<dbReference type="InterPro" id="IPR025339">
    <property type="entry name" value="DUF4245"/>
</dbReference>
<dbReference type="PATRIC" id="fig|1224163.3.peg.926"/>
<dbReference type="STRING" id="1224163.B841_04620"/>
<proteinExistence type="predicted"/>
<dbReference type="EMBL" id="CP003924">
    <property type="protein sequence ID" value="AGS34401.1"/>
    <property type="molecule type" value="Genomic_DNA"/>
</dbReference>
<dbReference type="AlphaFoldDB" id="S5THK5"/>
<sequence>MGIIVVLMVLIVLPTGLCTYSPGAPEGGPVQEVDAEAFLGLEARAADFPLIMPENPDGWVPNSARRTQVDGQPATVVGWVTDDEGYLQLTQTGVELEDAVRGVDQDPRALDRTENIDGQEVQVYSSEEGDVRDLWAVDAGESRLLVSGAADEEEFRALMAAALDADQIVVE</sequence>
<evidence type="ECO:0008006" key="3">
    <source>
        <dbReference type="Google" id="ProtNLM"/>
    </source>
</evidence>